<evidence type="ECO:0000259" key="7">
    <source>
        <dbReference type="PROSITE" id="PS50110"/>
    </source>
</evidence>
<evidence type="ECO:0000259" key="6">
    <source>
        <dbReference type="PROSITE" id="PS50043"/>
    </source>
</evidence>
<dbReference type="CDD" id="cd06170">
    <property type="entry name" value="LuxR_C_like"/>
    <property type="match status" value="1"/>
</dbReference>
<dbReference type="SMART" id="SM00421">
    <property type="entry name" value="HTH_LUXR"/>
    <property type="match status" value="1"/>
</dbReference>
<keyword evidence="3" id="KW-0238">DNA-binding</keyword>
<evidence type="ECO:0000256" key="5">
    <source>
        <dbReference type="PROSITE-ProRule" id="PRU00169"/>
    </source>
</evidence>
<evidence type="ECO:0000256" key="4">
    <source>
        <dbReference type="ARBA" id="ARBA00023163"/>
    </source>
</evidence>
<keyword evidence="2" id="KW-0805">Transcription regulation</keyword>
<dbReference type="KEGG" id="luo:HHL09_04740"/>
<dbReference type="InterPro" id="IPR039420">
    <property type="entry name" value="WalR-like"/>
</dbReference>
<dbReference type="Proteomes" id="UP000501812">
    <property type="component" value="Chromosome"/>
</dbReference>
<dbReference type="PANTHER" id="PTHR43214:SF41">
    <property type="entry name" value="NITRATE_NITRITE RESPONSE REGULATOR PROTEIN NARP"/>
    <property type="match status" value="1"/>
</dbReference>
<dbReference type="PROSITE" id="PS50110">
    <property type="entry name" value="RESPONSE_REGULATORY"/>
    <property type="match status" value="1"/>
</dbReference>
<keyword evidence="9" id="KW-1185">Reference proteome</keyword>
<dbReference type="InterPro" id="IPR000792">
    <property type="entry name" value="Tscrpt_reg_LuxR_C"/>
</dbReference>
<dbReference type="Pfam" id="PF00072">
    <property type="entry name" value="Response_reg"/>
    <property type="match status" value="1"/>
</dbReference>
<dbReference type="PANTHER" id="PTHR43214">
    <property type="entry name" value="TWO-COMPONENT RESPONSE REGULATOR"/>
    <property type="match status" value="1"/>
</dbReference>
<evidence type="ECO:0000256" key="1">
    <source>
        <dbReference type="ARBA" id="ARBA00022553"/>
    </source>
</evidence>
<gene>
    <name evidence="8" type="ORF">HHL09_04740</name>
</gene>
<feature type="domain" description="Response regulatory" evidence="7">
    <location>
        <begin position="7"/>
        <end position="123"/>
    </location>
</feature>
<keyword evidence="1 5" id="KW-0597">Phosphoprotein</keyword>
<dbReference type="GO" id="GO:0003677">
    <property type="term" value="F:DNA binding"/>
    <property type="evidence" value="ECO:0007669"/>
    <property type="project" value="UniProtKB-KW"/>
</dbReference>
<organism evidence="8 9">
    <name type="scientific">Luteolibacter luteus</name>
    <dbReference type="NCBI Taxonomy" id="2728835"/>
    <lineage>
        <taxon>Bacteria</taxon>
        <taxon>Pseudomonadati</taxon>
        <taxon>Verrucomicrobiota</taxon>
        <taxon>Verrucomicrobiia</taxon>
        <taxon>Verrucomicrobiales</taxon>
        <taxon>Verrucomicrobiaceae</taxon>
        <taxon>Luteolibacter</taxon>
    </lineage>
</organism>
<dbReference type="PROSITE" id="PS50043">
    <property type="entry name" value="HTH_LUXR_2"/>
    <property type="match status" value="1"/>
</dbReference>
<dbReference type="PROSITE" id="PS00622">
    <property type="entry name" value="HTH_LUXR_1"/>
    <property type="match status" value="1"/>
</dbReference>
<dbReference type="SUPFAM" id="SSF52172">
    <property type="entry name" value="CheY-like"/>
    <property type="match status" value="1"/>
</dbReference>
<evidence type="ECO:0000256" key="3">
    <source>
        <dbReference type="ARBA" id="ARBA00023125"/>
    </source>
</evidence>
<dbReference type="GO" id="GO:0000160">
    <property type="term" value="P:phosphorelay signal transduction system"/>
    <property type="evidence" value="ECO:0007669"/>
    <property type="project" value="InterPro"/>
</dbReference>
<dbReference type="Gene3D" id="3.40.50.2300">
    <property type="match status" value="1"/>
</dbReference>
<dbReference type="GO" id="GO:0006355">
    <property type="term" value="P:regulation of DNA-templated transcription"/>
    <property type="evidence" value="ECO:0007669"/>
    <property type="project" value="InterPro"/>
</dbReference>
<dbReference type="InterPro" id="IPR001789">
    <property type="entry name" value="Sig_transdc_resp-reg_receiver"/>
</dbReference>
<feature type="modified residue" description="4-aspartylphosphate" evidence="5">
    <location>
        <position position="58"/>
    </location>
</feature>
<dbReference type="SMART" id="SM00448">
    <property type="entry name" value="REC"/>
    <property type="match status" value="1"/>
</dbReference>
<dbReference type="EMBL" id="CP051774">
    <property type="protein sequence ID" value="QJE99194.1"/>
    <property type="molecule type" value="Genomic_DNA"/>
</dbReference>
<protein>
    <submittedName>
        <fullName evidence="8">Response regulator transcription factor</fullName>
    </submittedName>
</protein>
<feature type="domain" description="HTH luxR-type" evidence="6">
    <location>
        <begin position="149"/>
        <end position="214"/>
    </location>
</feature>
<dbReference type="InterPro" id="IPR058245">
    <property type="entry name" value="NreC/VraR/RcsB-like_REC"/>
</dbReference>
<accession>A0A858RRL8</accession>
<evidence type="ECO:0000313" key="8">
    <source>
        <dbReference type="EMBL" id="QJE99194.1"/>
    </source>
</evidence>
<evidence type="ECO:0000256" key="2">
    <source>
        <dbReference type="ARBA" id="ARBA00023015"/>
    </source>
</evidence>
<dbReference type="InterPro" id="IPR016032">
    <property type="entry name" value="Sig_transdc_resp-reg_C-effctor"/>
</dbReference>
<evidence type="ECO:0000313" key="9">
    <source>
        <dbReference type="Proteomes" id="UP000501812"/>
    </source>
</evidence>
<dbReference type="InterPro" id="IPR011006">
    <property type="entry name" value="CheY-like_superfamily"/>
</dbReference>
<keyword evidence="4" id="KW-0804">Transcription</keyword>
<dbReference type="CDD" id="cd17535">
    <property type="entry name" value="REC_NarL-like"/>
    <property type="match status" value="1"/>
</dbReference>
<dbReference type="SUPFAM" id="SSF46894">
    <property type="entry name" value="C-terminal effector domain of the bipartite response regulators"/>
    <property type="match status" value="1"/>
</dbReference>
<dbReference type="AlphaFoldDB" id="A0A858RRL8"/>
<sequence>MNGTEQKIFLVDDHPMLRGGLRHLIHAETAYRVCGEASNASEAIELIPALRPNLVVMDITLPDRSGLELLKDLQAFCPEIPVLVYSMHDEMLYAERVLRAGGRGYLPKGTDSDQFLKAVEEVLTGSVYLSKRVSRHIVSRMAMGGRPTTSLGPAILTDRELEIFQLLGQGLNTTQIGEKLHISPRTVDAHRGNIRTKLSLPDAAAVIREAVLWVELGRGGLEAPELG</sequence>
<proteinExistence type="predicted"/>
<dbReference type="Pfam" id="PF00196">
    <property type="entry name" value="GerE"/>
    <property type="match status" value="1"/>
</dbReference>
<reference evidence="8 9" key="1">
    <citation type="submission" date="2020-04" db="EMBL/GenBank/DDBJ databases">
        <title>Luteolibacter sp. G-1-1-1 isolated from soil.</title>
        <authorList>
            <person name="Dahal R.H."/>
        </authorList>
    </citation>
    <scope>NUCLEOTIDE SEQUENCE [LARGE SCALE GENOMIC DNA]</scope>
    <source>
        <strain evidence="8 9">G-1-1-1</strain>
    </source>
</reference>
<name>A0A858RRL8_9BACT</name>
<dbReference type="PRINTS" id="PR00038">
    <property type="entry name" value="HTHLUXR"/>
</dbReference>